<dbReference type="Pfam" id="PF02518">
    <property type="entry name" value="HATPase_c"/>
    <property type="match status" value="1"/>
</dbReference>
<feature type="domain" description="Signal transduction histidine kinase subgroup 3 dimerisation and phosphoacceptor" evidence="11">
    <location>
        <begin position="255"/>
        <end position="317"/>
    </location>
</feature>
<evidence type="ECO:0000313" key="12">
    <source>
        <dbReference type="EMBL" id="QDP81264.1"/>
    </source>
</evidence>
<keyword evidence="9" id="KW-1133">Transmembrane helix</keyword>
<gene>
    <name evidence="12" type="ORF">FOH10_23635</name>
</gene>
<name>A0A516NQU3_9NOCA</name>
<keyword evidence="8" id="KW-0902">Two-component regulatory system</keyword>
<dbReference type="Pfam" id="PF07730">
    <property type="entry name" value="HisKA_3"/>
    <property type="match status" value="1"/>
</dbReference>
<evidence type="ECO:0000256" key="2">
    <source>
        <dbReference type="ARBA" id="ARBA00012438"/>
    </source>
</evidence>
<feature type="transmembrane region" description="Helical" evidence="9">
    <location>
        <begin position="90"/>
        <end position="108"/>
    </location>
</feature>
<keyword evidence="9" id="KW-0812">Transmembrane</keyword>
<evidence type="ECO:0000256" key="5">
    <source>
        <dbReference type="ARBA" id="ARBA00022741"/>
    </source>
</evidence>
<dbReference type="InterPro" id="IPR003594">
    <property type="entry name" value="HATPase_dom"/>
</dbReference>
<keyword evidence="4" id="KW-0808">Transferase</keyword>
<comment type="catalytic activity">
    <reaction evidence="1">
        <text>ATP + protein L-histidine = ADP + protein N-phospho-L-histidine.</text>
        <dbReference type="EC" id="2.7.13.3"/>
    </reaction>
</comment>
<evidence type="ECO:0000259" key="10">
    <source>
        <dbReference type="Pfam" id="PF02518"/>
    </source>
</evidence>
<dbReference type="GO" id="GO:0000155">
    <property type="term" value="F:phosphorelay sensor kinase activity"/>
    <property type="evidence" value="ECO:0007669"/>
    <property type="project" value="InterPro"/>
</dbReference>
<evidence type="ECO:0000313" key="13">
    <source>
        <dbReference type="Proteomes" id="UP000317039"/>
    </source>
</evidence>
<feature type="transmembrane region" description="Helical" evidence="9">
    <location>
        <begin position="202"/>
        <end position="223"/>
    </location>
</feature>
<dbReference type="CDD" id="cd16917">
    <property type="entry name" value="HATPase_UhpB-NarQ-NarX-like"/>
    <property type="match status" value="1"/>
</dbReference>
<keyword evidence="5" id="KW-0547">Nucleotide-binding</keyword>
<evidence type="ECO:0000256" key="1">
    <source>
        <dbReference type="ARBA" id="ARBA00000085"/>
    </source>
</evidence>
<feature type="transmembrane region" description="Helical" evidence="9">
    <location>
        <begin position="143"/>
        <end position="166"/>
    </location>
</feature>
<dbReference type="KEGG" id="nod:FOH10_23635"/>
<dbReference type="SUPFAM" id="SSF55874">
    <property type="entry name" value="ATPase domain of HSP90 chaperone/DNA topoisomerase II/histidine kinase"/>
    <property type="match status" value="1"/>
</dbReference>
<dbReference type="EMBL" id="CP041695">
    <property type="protein sequence ID" value="QDP81264.1"/>
    <property type="molecule type" value="Genomic_DNA"/>
</dbReference>
<dbReference type="Gene3D" id="3.30.565.10">
    <property type="entry name" value="Histidine kinase-like ATPase, C-terminal domain"/>
    <property type="match status" value="1"/>
</dbReference>
<proteinExistence type="predicted"/>
<feature type="transmembrane region" description="Helical" evidence="9">
    <location>
        <begin position="114"/>
        <end position="136"/>
    </location>
</feature>
<keyword evidence="9" id="KW-0472">Membrane</keyword>
<accession>A0A516NQU3</accession>
<dbReference type="PANTHER" id="PTHR24421:SF10">
    <property type="entry name" value="NITRATE_NITRITE SENSOR PROTEIN NARQ"/>
    <property type="match status" value="1"/>
</dbReference>
<dbReference type="PANTHER" id="PTHR24421">
    <property type="entry name" value="NITRATE/NITRITE SENSOR PROTEIN NARX-RELATED"/>
    <property type="match status" value="1"/>
</dbReference>
<feature type="domain" description="Histidine kinase/HSP90-like ATPase" evidence="10">
    <location>
        <begin position="374"/>
        <end position="463"/>
    </location>
</feature>
<dbReference type="EC" id="2.7.13.3" evidence="2"/>
<dbReference type="Proteomes" id="UP000317039">
    <property type="component" value="Chromosome"/>
</dbReference>
<dbReference type="GO" id="GO:0016020">
    <property type="term" value="C:membrane"/>
    <property type="evidence" value="ECO:0007669"/>
    <property type="project" value="InterPro"/>
</dbReference>
<keyword evidence="7" id="KW-0067">ATP-binding</keyword>
<organism evidence="12 13">
    <name type="scientific">Nocardia otitidiscaviarum</name>
    <dbReference type="NCBI Taxonomy" id="1823"/>
    <lineage>
        <taxon>Bacteria</taxon>
        <taxon>Bacillati</taxon>
        <taxon>Actinomycetota</taxon>
        <taxon>Actinomycetes</taxon>
        <taxon>Mycobacteriales</taxon>
        <taxon>Nocardiaceae</taxon>
        <taxon>Nocardia</taxon>
    </lineage>
</organism>
<evidence type="ECO:0000259" key="11">
    <source>
        <dbReference type="Pfam" id="PF07730"/>
    </source>
</evidence>
<dbReference type="InterPro" id="IPR011712">
    <property type="entry name" value="Sig_transdc_His_kin_sub3_dim/P"/>
</dbReference>
<evidence type="ECO:0000256" key="8">
    <source>
        <dbReference type="ARBA" id="ARBA00023012"/>
    </source>
</evidence>
<dbReference type="GO" id="GO:0005524">
    <property type="term" value="F:ATP binding"/>
    <property type="evidence" value="ECO:0007669"/>
    <property type="project" value="UniProtKB-KW"/>
</dbReference>
<dbReference type="Gene3D" id="1.20.5.1930">
    <property type="match status" value="1"/>
</dbReference>
<evidence type="ECO:0000256" key="3">
    <source>
        <dbReference type="ARBA" id="ARBA00022553"/>
    </source>
</evidence>
<sequence length="468" mass="49952">MPPCPWSQSSPFRPSSRSRACWRASIRVCCRSTRPPSWSPRPKGIRYSWCCRYCCSLPVCWVSARRCSRAVTCELHRVSKIAGVSRSHRIRTAILDALLALGFGWLALHDVRTSAIGLAPAAVGPAFAVLAGLALMVRRRFPIPVLAITALAEIAAGASAPMVLGVYTVANRFGNRAVTWWCGAGALVVAVVPWGPPPDSTALLRAPVVAVLLAFPFLLGLWVNQRRELVTGLRERAEQAERERDLRAAAAVEAERIRIARELHDIVAHRISQITVQAGALEVSTDGRPAEIAATIRATGVRALDEMREMLGVLRSDTGSVADPDGPSADRAPVRPAPDLAAVTELLDAAVAAGHRVRLRVPDPLPEVPGPVGRAVHRLVQEALTNAAKHAAGAEVRVTIGWRAGVLDVDVRNGPGRVGALAAHGSGFGLVGMRERVELAGGTLRCTAMPSGGFVVYARFPVSQVGER</sequence>
<keyword evidence="6 12" id="KW-0418">Kinase</keyword>
<evidence type="ECO:0000256" key="9">
    <source>
        <dbReference type="SAM" id="Phobius"/>
    </source>
</evidence>
<dbReference type="InterPro" id="IPR050482">
    <property type="entry name" value="Sensor_HK_TwoCompSys"/>
</dbReference>
<feature type="transmembrane region" description="Helical" evidence="9">
    <location>
        <begin position="178"/>
        <end position="195"/>
    </location>
</feature>
<keyword evidence="3" id="KW-0597">Phosphoprotein</keyword>
<dbReference type="GO" id="GO:0046983">
    <property type="term" value="F:protein dimerization activity"/>
    <property type="evidence" value="ECO:0007669"/>
    <property type="project" value="InterPro"/>
</dbReference>
<evidence type="ECO:0000256" key="7">
    <source>
        <dbReference type="ARBA" id="ARBA00022840"/>
    </source>
</evidence>
<evidence type="ECO:0000256" key="4">
    <source>
        <dbReference type="ARBA" id="ARBA00022679"/>
    </source>
</evidence>
<reference evidence="12 13" key="1">
    <citation type="submission" date="2019-07" db="EMBL/GenBank/DDBJ databases">
        <title>Complete Genome Sequence and Methylome Analysis of Nocardia otitidis-caviarum NEB252.</title>
        <authorList>
            <person name="Fomenkov A."/>
            <person name="Anton B.P."/>
            <person name="Vincze T."/>
            <person name="Roberts R.J."/>
        </authorList>
    </citation>
    <scope>NUCLEOTIDE SEQUENCE [LARGE SCALE GENOMIC DNA]</scope>
    <source>
        <strain evidence="12 13">NEB252</strain>
    </source>
</reference>
<evidence type="ECO:0000256" key="6">
    <source>
        <dbReference type="ARBA" id="ARBA00022777"/>
    </source>
</evidence>
<dbReference type="InterPro" id="IPR036890">
    <property type="entry name" value="HATPase_C_sf"/>
</dbReference>
<protein>
    <recommendedName>
        <fullName evidence="2">histidine kinase</fullName>
        <ecNumber evidence="2">2.7.13.3</ecNumber>
    </recommendedName>
</protein>
<dbReference type="AlphaFoldDB" id="A0A516NQU3"/>